<evidence type="ECO:0000256" key="10">
    <source>
        <dbReference type="ARBA" id="ARBA00023237"/>
    </source>
</evidence>
<evidence type="ECO:0000256" key="6">
    <source>
        <dbReference type="ARBA" id="ARBA00022729"/>
    </source>
</evidence>
<evidence type="ECO:0000256" key="3">
    <source>
        <dbReference type="ARBA" id="ARBA00022448"/>
    </source>
</evidence>
<dbReference type="InterPro" id="IPR023614">
    <property type="entry name" value="Porin_dom_sf"/>
</dbReference>
<evidence type="ECO:0000313" key="15">
    <source>
        <dbReference type="Proteomes" id="UP000253987"/>
    </source>
</evidence>
<evidence type="ECO:0000256" key="9">
    <source>
        <dbReference type="ARBA" id="ARBA00023136"/>
    </source>
</evidence>
<keyword evidence="9" id="KW-0472">Membrane</keyword>
<feature type="signal peptide" evidence="12">
    <location>
        <begin position="1"/>
        <end position="21"/>
    </location>
</feature>
<comment type="caution">
    <text evidence="14">The sequence shown here is derived from an EMBL/GenBank/DDBJ whole genome shotgun (WGS) entry which is preliminary data.</text>
</comment>
<comment type="subunit">
    <text evidence="2">Homotrimer.</text>
</comment>
<evidence type="ECO:0000259" key="13">
    <source>
        <dbReference type="Pfam" id="PF13609"/>
    </source>
</evidence>
<dbReference type="AlphaFoldDB" id="A0A2V3ZK56"/>
<evidence type="ECO:0000256" key="4">
    <source>
        <dbReference type="ARBA" id="ARBA00022452"/>
    </source>
</evidence>
<gene>
    <name evidence="14" type="ORF">DIT71_15490</name>
</gene>
<protein>
    <submittedName>
        <fullName evidence="14">Porin</fullName>
    </submittedName>
</protein>
<proteinExistence type="predicted"/>
<comment type="subcellular location">
    <subcellularLocation>
        <location evidence="1">Cell outer membrane</location>
        <topology evidence="1">Multi-pass membrane protein</topology>
    </subcellularLocation>
</comment>
<accession>A0A2V3ZK56</accession>
<keyword evidence="15" id="KW-1185">Reference proteome</keyword>
<dbReference type="RefSeq" id="WP_114614136.1">
    <property type="nucleotide sequence ID" value="NZ_QFWX01000007.1"/>
</dbReference>
<dbReference type="SUPFAM" id="SSF56935">
    <property type="entry name" value="Porins"/>
    <property type="match status" value="1"/>
</dbReference>
<evidence type="ECO:0000256" key="7">
    <source>
        <dbReference type="ARBA" id="ARBA00023065"/>
    </source>
</evidence>
<dbReference type="CDD" id="cd00342">
    <property type="entry name" value="gram_neg_porins"/>
    <property type="match status" value="1"/>
</dbReference>
<feature type="region of interest" description="Disordered" evidence="11">
    <location>
        <begin position="99"/>
        <end position="119"/>
    </location>
</feature>
<keyword evidence="5" id="KW-0812">Transmembrane</keyword>
<keyword evidence="3" id="KW-0813">Transport</keyword>
<organism evidence="14 15">
    <name type="scientific">Marinobacter vulgaris</name>
    <dbReference type="NCBI Taxonomy" id="1928331"/>
    <lineage>
        <taxon>Bacteria</taxon>
        <taxon>Pseudomonadati</taxon>
        <taxon>Pseudomonadota</taxon>
        <taxon>Gammaproteobacteria</taxon>
        <taxon>Pseudomonadales</taxon>
        <taxon>Marinobacteraceae</taxon>
        <taxon>Marinobacter</taxon>
    </lineage>
</organism>
<dbReference type="PANTHER" id="PTHR34501:SF9">
    <property type="entry name" value="MAJOR OUTER MEMBRANE PROTEIN P.IA"/>
    <property type="match status" value="1"/>
</dbReference>
<keyword evidence="6 12" id="KW-0732">Signal</keyword>
<evidence type="ECO:0000256" key="2">
    <source>
        <dbReference type="ARBA" id="ARBA00011233"/>
    </source>
</evidence>
<evidence type="ECO:0000256" key="12">
    <source>
        <dbReference type="SAM" id="SignalP"/>
    </source>
</evidence>
<dbReference type="InterPro" id="IPR033900">
    <property type="entry name" value="Gram_neg_porin_domain"/>
</dbReference>
<sequence>MKKTLIASAIAAATFSGSALAQMEASASELAARMDSMPTVYGNIQYAITHTDFENGGSEVSHFDNGSTIGIKHDHEVAPGITAFLKLELEGISADNKAGNKNNTAEIDSAGNVTRSDDSGGLNELDEAYIGIKGDSFGQIWVGSDDSQYEQLIGGVVEYYEVAGLNTGLDYTTGEGDLIQYVSPSFSGFTFHGAVAFQGDGDPQYDEKAYPYQLGAKYSADMLTIAVAMDSNDADSTSSENTYGVNVSADVTNELTVGALYSMRGSKEVGGLAITEGQKNAQIYARYSLGANGFAASYEMSEADAGDDEATVLTLQALHNVSDNLYVYTEGYLRNDDNGTTDEDTTQLAVGAVYYF</sequence>
<keyword evidence="8" id="KW-0626">Porin</keyword>
<name>A0A2V3ZK56_9GAMM</name>
<feature type="compositionally biased region" description="Polar residues" evidence="11">
    <location>
        <begin position="99"/>
        <end position="114"/>
    </location>
</feature>
<dbReference type="GO" id="GO:0015288">
    <property type="term" value="F:porin activity"/>
    <property type="evidence" value="ECO:0007669"/>
    <property type="project" value="UniProtKB-KW"/>
</dbReference>
<dbReference type="GO" id="GO:0046930">
    <property type="term" value="C:pore complex"/>
    <property type="evidence" value="ECO:0007669"/>
    <property type="project" value="UniProtKB-KW"/>
</dbReference>
<feature type="chain" id="PRO_5016014583" evidence="12">
    <location>
        <begin position="22"/>
        <end position="356"/>
    </location>
</feature>
<dbReference type="Proteomes" id="UP000253987">
    <property type="component" value="Unassembled WGS sequence"/>
</dbReference>
<dbReference type="Gene3D" id="2.40.160.10">
    <property type="entry name" value="Porin"/>
    <property type="match status" value="1"/>
</dbReference>
<evidence type="ECO:0000313" key="14">
    <source>
        <dbReference type="EMBL" id="PXX89303.1"/>
    </source>
</evidence>
<dbReference type="EMBL" id="QFWX01000007">
    <property type="protein sequence ID" value="PXX89303.1"/>
    <property type="molecule type" value="Genomic_DNA"/>
</dbReference>
<keyword evidence="10" id="KW-0998">Cell outer membrane</keyword>
<dbReference type="PANTHER" id="PTHR34501">
    <property type="entry name" value="PROTEIN YDDL-RELATED"/>
    <property type="match status" value="1"/>
</dbReference>
<dbReference type="GO" id="GO:0009279">
    <property type="term" value="C:cell outer membrane"/>
    <property type="evidence" value="ECO:0007669"/>
    <property type="project" value="UniProtKB-SubCell"/>
</dbReference>
<feature type="domain" description="Porin" evidence="13">
    <location>
        <begin position="9"/>
        <end position="336"/>
    </location>
</feature>
<reference evidence="15" key="1">
    <citation type="submission" date="2018-05" db="EMBL/GenBank/DDBJ databases">
        <authorList>
            <person name="Lu D."/>
        </authorList>
    </citation>
    <scope>NUCLEOTIDE SEQUENCE [LARGE SCALE GENOMIC DNA]</scope>
    <source>
        <strain evidence="15">F01</strain>
    </source>
</reference>
<evidence type="ECO:0000256" key="8">
    <source>
        <dbReference type="ARBA" id="ARBA00023114"/>
    </source>
</evidence>
<dbReference type="GO" id="GO:0006811">
    <property type="term" value="P:monoatomic ion transport"/>
    <property type="evidence" value="ECO:0007669"/>
    <property type="project" value="UniProtKB-KW"/>
</dbReference>
<evidence type="ECO:0000256" key="1">
    <source>
        <dbReference type="ARBA" id="ARBA00004571"/>
    </source>
</evidence>
<reference evidence="14 15" key="2">
    <citation type="submission" date="2018-06" db="EMBL/GenBank/DDBJ databases">
        <title>Marinobactersediminissp. nov, a moderately halophilic bacterium isolated from marine solar saltern.</title>
        <authorList>
            <person name="Zhang Y."/>
        </authorList>
    </citation>
    <scope>NUCLEOTIDE SEQUENCE [LARGE SCALE GENOMIC DNA]</scope>
    <source>
        <strain evidence="14 15">F01</strain>
    </source>
</reference>
<dbReference type="OrthoDB" id="8957883at2"/>
<evidence type="ECO:0000256" key="5">
    <source>
        <dbReference type="ARBA" id="ARBA00022692"/>
    </source>
</evidence>
<dbReference type="Pfam" id="PF13609">
    <property type="entry name" value="Porin_4"/>
    <property type="match status" value="1"/>
</dbReference>
<dbReference type="InterPro" id="IPR050298">
    <property type="entry name" value="Gram-neg_bact_OMP"/>
</dbReference>
<keyword evidence="4" id="KW-1134">Transmembrane beta strand</keyword>
<keyword evidence="7" id="KW-0406">Ion transport</keyword>
<evidence type="ECO:0000256" key="11">
    <source>
        <dbReference type="SAM" id="MobiDB-lite"/>
    </source>
</evidence>